<sequence>MNKLNRKIFSLIISLSVTLAAITSANAGIITEEWSAILTSADRNNLPEGELYTWQVTYDDSATVAYVSSDGVDQLYNTADDFIITSINASSRYPIYGNIIDSTIGSVIDELRRDIASSLAPSDELSFWNKNNSHHNSSYSKGNSRNVEWSIDDADFRMVHDSFDYASFNYYYALNGVNKYSTLFFNNLTLNSVSQIPEPTSAIILLTALAGLARQRYYKK</sequence>
<gene>
    <name evidence="2" type="ORF">GAB14E_3170</name>
</gene>
<evidence type="ECO:0000256" key="1">
    <source>
        <dbReference type="SAM" id="SignalP"/>
    </source>
</evidence>
<dbReference type="PATRIC" id="fig|28229.3.peg.2889"/>
<name>A0A099KPZ2_COLPS</name>
<dbReference type="AlphaFoldDB" id="A0A099KPZ2"/>
<comment type="caution">
    <text evidence="2">The sequence shown here is derived from an EMBL/GenBank/DDBJ whole genome shotgun (WGS) entry which is preliminary data.</text>
</comment>
<evidence type="ECO:0008006" key="4">
    <source>
        <dbReference type="Google" id="ProtNLM"/>
    </source>
</evidence>
<feature type="chain" id="PRO_5001949256" description="PEP-CTERM protein-sorting domain-containing protein" evidence="1">
    <location>
        <begin position="28"/>
        <end position="220"/>
    </location>
</feature>
<protein>
    <recommendedName>
        <fullName evidence="4">PEP-CTERM protein-sorting domain-containing protein</fullName>
    </recommendedName>
</protein>
<proteinExistence type="predicted"/>
<evidence type="ECO:0000313" key="3">
    <source>
        <dbReference type="Proteomes" id="UP000029868"/>
    </source>
</evidence>
<dbReference type="RefSeq" id="WP_033082903.1">
    <property type="nucleotide sequence ID" value="NZ_JQEC01000040.1"/>
</dbReference>
<accession>A0A099KPZ2</accession>
<dbReference type="Proteomes" id="UP000029868">
    <property type="component" value="Unassembled WGS sequence"/>
</dbReference>
<organism evidence="2 3">
    <name type="scientific">Colwellia psychrerythraea</name>
    <name type="common">Vibrio psychroerythus</name>
    <dbReference type="NCBI Taxonomy" id="28229"/>
    <lineage>
        <taxon>Bacteria</taxon>
        <taxon>Pseudomonadati</taxon>
        <taxon>Pseudomonadota</taxon>
        <taxon>Gammaproteobacteria</taxon>
        <taxon>Alteromonadales</taxon>
        <taxon>Colwelliaceae</taxon>
        <taxon>Colwellia</taxon>
    </lineage>
</organism>
<dbReference type="EMBL" id="JQEC01000040">
    <property type="protein sequence ID" value="KGJ91688.1"/>
    <property type="molecule type" value="Genomic_DNA"/>
</dbReference>
<keyword evidence="1" id="KW-0732">Signal</keyword>
<feature type="signal peptide" evidence="1">
    <location>
        <begin position="1"/>
        <end position="27"/>
    </location>
</feature>
<reference evidence="2 3" key="1">
    <citation type="submission" date="2014-08" db="EMBL/GenBank/DDBJ databases">
        <title>Genomic and Phenotypic Diversity of Colwellia psychrerythraea strains from Disparate Marine Basins.</title>
        <authorList>
            <person name="Techtmann S.M."/>
            <person name="Stelling S.C."/>
            <person name="Utturkar S.M."/>
            <person name="Alshibli N."/>
            <person name="Harris A."/>
            <person name="Brown S.D."/>
            <person name="Hazen T.C."/>
        </authorList>
    </citation>
    <scope>NUCLEOTIDE SEQUENCE [LARGE SCALE GENOMIC DNA]</scope>
    <source>
        <strain evidence="2 3">GAB14E</strain>
    </source>
</reference>
<evidence type="ECO:0000313" key="2">
    <source>
        <dbReference type="EMBL" id="KGJ91688.1"/>
    </source>
</evidence>